<dbReference type="RefSeq" id="WP_070496612.1">
    <property type="nucleotide sequence ID" value="NZ_CP183189.1"/>
</dbReference>
<dbReference type="Pfam" id="PF00534">
    <property type="entry name" value="Glycos_transf_1"/>
    <property type="match status" value="1"/>
</dbReference>
<comment type="caution">
    <text evidence="3">The sequence shown here is derived from an EMBL/GenBank/DDBJ whole genome shotgun (WGS) entry which is preliminary data.</text>
</comment>
<protein>
    <submittedName>
        <fullName evidence="3">Glycosyltransferase family 4 protein</fullName>
    </submittedName>
</protein>
<evidence type="ECO:0000259" key="2">
    <source>
        <dbReference type="Pfam" id="PF00534"/>
    </source>
</evidence>
<gene>
    <name evidence="3" type="ORF">OJ589_09275</name>
</gene>
<dbReference type="CDD" id="cd03801">
    <property type="entry name" value="GT4_PimA-like"/>
    <property type="match status" value="1"/>
</dbReference>
<dbReference type="PANTHER" id="PTHR12526">
    <property type="entry name" value="GLYCOSYLTRANSFERASE"/>
    <property type="match status" value="1"/>
</dbReference>
<keyword evidence="1" id="KW-0175">Coiled coil</keyword>
<feature type="domain" description="Glycosyl transferase family 1" evidence="2">
    <location>
        <begin position="194"/>
        <end position="340"/>
    </location>
</feature>
<dbReference type="Proteomes" id="UP001208682">
    <property type="component" value="Unassembled WGS sequence"/>
</dbReference>
<dbReference type="InterPro" id="IPR001296">
    <property type="entry name" value="Glyco_trans_1"/>
</dbReference>
<evidence type="ECO:0000256" key="1">
    <source>
        <dbReference type="SAM" id="Coils"/>
    </source>
</evidence>
<feature type="coiled-coil region" evidence="1">
    <location>
        <begin position="526"/>
        <end position="560"/>
    </location>
</feature>
<dbReference type="Gene3D" id="3.40.50.2000">
    <property type="entry name" value="Glycogen Phosphorylase B"/>
    <property type="match status" value="2"/>
</dbReference>
<dbReference type="PANTHER" id="PTHR12526:SF630">
    <property type="entry name" value="GLYCOSYLTRANSFERASE"/>
    <property type="match status" value="1"/>
</dbReference>
<sequence length="584" mass="67483">MVKRILFISPTGTLDNGAEKSITNLMVYLSEIGYDIYNVYPENGHPTHASYESKLSNANVHLFPLSTIKWWWEEAPGDRLFSKEERVIYYQKNIKEIRDIIVEQDINLVISNTANVFQGAVAAACENIPHFWLIHEFPEREFQYYTKKMNFIFENSDKVFSVRGNLAQTLAALNNNPANLETFIPYTQFTSEVLGKSNQRRIVSIGVINENKNQIELLKAYKKLSRYYDIPLIFIGGWQKEAKKECDAFIEKYELTNVQFLGYNDQPWTEVTDSDICVYTSKSEAFPLVFIESILRGVPTIVSNNNGYKSVKEYFDVGTTYQLGNIDSLADEMADVLENFDINKSNAVLASERAKQLYTLDKCYDNLLAHLASLSTRTEKSLQAISSLLGETLPNHSILNIKKQCITIFYARADEEFSETNSLKFPLQYADELYFQIPHEAARLRIDLSEIPNYYKNVSLKTYHKQTELKVAFTNGLLLSNELLFGKNDPQLHYQIDDVEDSEFLFSYEMKDISDPMKEGSVLTELSEANEVNQKLLENITNLEERIHQLECNYQELVHEHNAVIGSRRWIIPTKIINFFRRRQ</sequence>
<organism evidence="3 4">
    <name type="scientific">Streptococcus anginosus</name>
    <dbReference type="NCBI Taxonomy" id="1328"/>
    <lineage>
        <taxon>Bacteria</taxon>
        <taxon>Bacillati</taxon>
        <taxon>Bacillota</taxon>
        <taxon>Bacilli</taxon>
        <taxon>Lactobacillales</taxon>
        <taxon>Streptococcaceae</taxon>
        <taxon>Streptococcus</taxon>
        <taxon>Streptococcus anginosus group</taxon>
    </lineage>
</organism>
<accession>A0ABD4U5I4</accession>
<name>A0ABD4U5I4_STRAP</name>
<dbReference type="SUPFAM" id="SSF53756">
    <property type="entry name" value="UDP-Glycosyltransferase/glycogen phosphorylase"/>
    <property type="match status" value="1"/>
</dbReference>
<dbReference type="EMBL" id="JAPAIP010000031">
    <property type="protein sequence ID" value="MCW1077330.1"/>
    <property type="molecule type" value="Genomic_DNA"/>
</dbReference>
<evidence type="ECO:0000313" key="4">
    <source>
        <dbReference type="Proteomes" id="UP001208682"/>
    </source>
</evidence>
<proteinExistence type="predicted"/>
<dbReference type="AlphaFoldDB" id="A0ABD4U5I4"/>
<reference evidence="3 4" key="1">
    <citation type="submission" date="2022-10" db="EMBL/GenBank/DDBJ databases">
        <title>Comparative genomic study of S. anginosus.</title>
        <authorList>
            <person name="Prasad A."/>
            <person name="Ene A."/>
            <person name="Jablonska S."/>
            <person name="Du J."/>
            <person name="Wolfe A.J."/>
            <person name="Putonti C."/>
        </authorList>
    </citation>
    <scope>NUCLEOTIDE SEQUENCE [LARGE SCALE GENOMIC DNA]</scope>
    <source>
        <strain evidence="3 4">UMB1339</strain>
    </source>
</reference>
<evidence type="ECO:0000313" key="3">
    <source>
        <dbReference type="EMBL" id="MCW1077330.1"/>
    </source>
</evidence>